<dbReference type="EMBL" id="JAVDXZ010000001">
    <property type="protein sequence ID" value="MDR7329447.1"/>
    <property type="molecule type" value="Genomic_DNA"/>
</dbReference>
<evidence type="ECO:0000256" key="2">
    <source>
        <dbReference type="ARBA" id="ARBA00022643"/>
    </source>
</evidence>
<keyword evidence="6" id="KW-1185">Reference proteome</keyword>
<evidence type="ECO:0000256" key="3">
    <source>
        <dbReference type="ARBA" id="ARBA00023002"/>
    </source>
</evidence>
<keyword evidence="3 5" id="KW-0560">Oxidoreductase</keyword>
<keyword evidence="2" id="KW-0288">FMN</keyword>
<dbReference type="Gene3D" id="3.40.50.360">
    <property type="match status" value="1"/>
</dbReference>
<dbReference type="Proteomes" id="UP001180840">
    <property type="component" value="Unassembled WGS sequence"/>
</dbReference>
<proteinExistence type="predicted"/>
<dbReference type="InterPro" id="IPR051814">
    <property type="entry name" value="NAD(P)H-dep_FMN_reductase"/>
</dbReference>
<dbReference type="PANTHER" id="PTHR43408">
    <property type="entry name" value="FMN REDUCTASE (NADPH)"/>
    <property type="match status" value="1"/>
</dbReference>
<feature type="domain" description="NADPH-dependent FMN reductase-like" evidence="4">
    <location>
        <begin position="4"/>
        <end position="151"/>
    </location>
</feature>
<evidence type="ECO:0000313" key="5">
    <source>
        <dbReference type="EMBL" id="MDR7329447.1"/>
    </source>
</evidence>
<evidence type="ECO:0000256" key="1">
    <source>
        <dbReference type="ARBA" id="ARBA00022630"/>
    </source>
</evidence>
<comment type="caution">
    <text evidence="5">The sequence shown here is derived from an EMBL/GenBank/DDBJ whole genome shotgun (WGS) entry which is preliminary data.</text>
</comment>
<dbReference type="NCBIfam" id="TIGR04037">
    <property type="entry name" value="LLM_duo_CE1759"/>
    <property type="match status" value="1"/>
</dbReference>
<dbReference type="PANTHER" id="PTHR43408:SF2">
    <property type="entry name" value="FMN REDUCTASE (NADPH)"/>
    <property type="match status" value="1"/>
</dbReference>
<dbReference type="EC" id="1.5.1.38" evidence="5"/>
<dbReference type="SUPFAM" id="SSF52218">
    <property type="entry name" value="Flavoproteins"/>
    <property type="match status" value="1"/>
</dbReference>
<dbReference type="RefSeq" id="WP_290194203.1">
    <property type="nucleotide sequence ID" value="NZ_CP047654.1"/>
</dbReference>
<gene>
    <name evidence="5" type="ORF">J2S39_001123</name>
</gene>
<dbReference type="InterPro" id="IPR029039">
    <property type="entry name" value="Flavoprotein-like_sf"/>
</dbReference>
<dbReference type="Pfam" id="PF03358">
    <property type="entry name" value="FMN_red"/>
    <property type="match status" value="1"/>
</dbReference>
<evidence type="ECO:0000313" key="6">
    <source>
        <dbReference type="Proteomes" id="UP001180840"/>
    </source>
</evidence>
<name>A0ABU1ZWY2_9CORY</name>
<dbReference type="InterPro" id="IPR023932">
    <property type="entry name" value="CE1759_FMN_reduct"/>
</dbReference>
<sequence length="223" mass="23964">MRTLVVVTAGLSNPSSTRNVADRIAQAVQTAVSSRGEALQVRVVEVREYINDLAHVMSTGMSTEKLDKVKTELSDADALIAVTPVFQASYSGLFKMFFDVLDTESLNGMPTIIAATAGSSRHALVLEYALRPLFVYLRTRLVTTGLFAATEDFGSSEGAAFEKRVQRAAGELADMMITSDSYTPGFGGATVEETRRPRKSGVDVTENLTPFSQLLKGLDGSGK</sequence>
<dbReference type="GO" id="GO:0052873">
    <property type="term" value="F:FMN reductase (NADPH) activity"/>
    <property type="evidence" value="ECO:0007669"/>
    <property type="project" value="UniProtKB-EC"/>
</dbReference>
<reference evidence="5" key="1">
    <citation type="submission" date="2023-07" db="EMBL/GenBank/DDBJ databases">
        <title>Sequencing the genomes of 1000 actinobacteria strains.</title>
        <authorList>
            <person name="Klenk H.-P."/>
        </authorList>
    </citation>
    <scope>NUCLEOTIDE SEQUENCE</scope>
    <source>
        <strain evidence="5">DSM 107476</strain>
    </source>
</reference>
<protein>
    <submittedName>
        <fullName evidence="5">FMN reductase</fullName>
        <ecNumber evidence="5">1.5.1.38</ecNumber>
    </submittedName>
</protein>
<dbReference type="InterPro" id="IPR005025">
    <property type="entry name" value="FMN_Rdtase-like_dom"/>
</dbReference>
<evidence type="ECO:0000259" key="4">
    <source>
        <dbReference type="Pfam" id="PF03358"/>
    </source>
</evidence>
<keyword evidence="1" id="KW-0285">Flavoprotein</keyword>
<organism evidence="5 6">
    <name type="scientific">Corynebacterium guangdongense</name>
    <dbReference type="NCBI Taxonomy" id="1783348"/>
    <lineage>
        <taxon>Bacteria</taxon>
        <taxon>Bacillati</taxon>
        <taxon>Actinomycetota</taxon>
        <taxon>Actinomycetes</taxon>
        <taxon>Mycobacteriales</taxon>
        <taxon>Corynebacteriaceae</taxon>
        <taxon>Corynebacterium</taxon>
    </lineage>
</organism>
<accession>A0ABU1ZWY2</accession>